<reference evidence="2" key="1">
    <citation type="journal article" date="2014" name="Front. Microbiol.">
        <title>High frequency of phylogenetically diverse reductive dehalogenase-homologous genes in deep subseafloor sedimentary metagenomes.</title>
        <authorList>
            <person name="Kawai M."/>
            <person name="Futagami T."/>
            <person name="Toyoda A."/>
            <person name="Takaki Y."/>
            <person name="Nishi S."/>
            <person name="Hori S."/>
            <person name="Arai W."/>
            <person name="Tsubouchi T."/>
            <person name="Morono Y."/>
            <person name="Uchiyama I."/>
            <person name="Ito T."/>
            <person name="Fujiyama A."/>
            <person name="Inagaki F."/>
            <person name="Takami H."/>
        </authorList>
    </citation>
    <scope>NUCLEOTIDE SEQUENCE</scope>
    <source>
        <strain evidence="2">Expedition CK06-06</strain>
    </source>
</reference>
<name>X1BNE9_9ZZZZ</name>
<organism evidence="2">
    <name type="scientific">marine sediment metagenome</name>
    <dbReference type="NCBI Taxonomy" id="412755"/>
    <lineage>
        <taxon>unclassified sequences</taxon>
        <taxon>metagenomes</taxon>
        <taxon>ecological metagenomes</taxon>
    </lineage>
</organism>
<evidence type="ECO:0000259" key="1">
    <source>
        <dbReference type="Pfam" id="PF20698"/>
    </source>
</evidence>
<sequence>MPYTEGLEINFNKKRKLDKFLGKSFIDTILIAKKTNYILFSDDLFLRLIAKNDFNVDGVWTQILLLNLFKSGKIKKEYILIRQLT</sequence>
<evidence type="ECO:0000313" key="2">
    <source>
        <dbReference type="EMBL" id="GAG73656.1"/>
    </source>
</evidence>
<dbReference type="AlphaFoldDB" id="X1BNE9"/>
<protein>
    <recommendedName>
        <fullName evidence="1">PIN domain-containing protein</fullName>
    </recommendedName>
</protein>
<comment type="caution">
    <text evidence="2">The sequence shown here is derived from an EMBL/GenBank/DDBJ whole genome shotgun (WGS) entry which is preliminary data.</text>
</comment>
<gene>
    <name evidence="2" type="ORF">S01H4_02613</name>
</gene>
<dbReference type="EMBL" id="BART01000584">
    <property type="protein sequence ID" value="GAG73656.1"/>
    <property type="molecule type" value="Genomic_DNA"/>
</dbReference>
<dbReference type="InterPro" id="IPR048987">
    <property type="entry name" value="PIN-TPR-GreABC"/>
</dbReference>
<proteinExistence type="predicted"/>
<dbReference type="Pfam" id="PF20698">
    <property type="entry name" value="PIN-TPR-GreABC"/>
    <property type="match status" value="1"/>
</dbReference>
<feature type="domain" description="PIN" evidence="1">
    <location>
        <begin position="15"/>
        <end position="51"/>
    </location>
</feature>
<accession>X1BNE9</accession>